<comment type="similarity">
    <text evidence="1 8 9">Belongs to the phosphohexose mutase family.</text>
</comment>
<evidence type="ECO:0000259" key="12">
    <source>
        <dbReference type="Pfam" id="PF02878"/>
    </source>
</evidence>
<dbReference type="GO" id="GO:0009252">
    <property type="term" value="P:peptidoglycan biosynthetic process"/>
    <property type="evidence" value="ECO:0007669"/>
    <property type="project" value="UniProtKB-ARBA"/>
</dbReference>
<dbReference type="EMBL" id="FTNV01000001">
    <property type="protein sequence ID" value="SIR84156.1"/>
    <property type="molecule type" value="Genomic_DNA"/>
</dbReference>
<feature type="binding site" description="via phosphate group" evidence="8">
    <location>
        <position position="163"/>
    </location>
    <ligand>
        <name>Mg(2+)</name>
        <dbReference type="ChEBI" id="CHEBI:18420"/>
    </ligand>
</feature>
<evidence type="ECO:0000256" key="5">
    <source>
        <dbReference type="ARBA" id="ARBA00023235"/>
    </source>
</evidence>
<dbReference type="InterPro" id="IPR050060">
    <property type="entry name" value="Phosphoglucosamine_mutase"/>
</dbReference>
<dbReference type="FunFam" id="3.40.120.10:FF:000001">
    <property type="entry name" value="Phosphoglucosamine mutase"/>
    <property type="match status" value="1"/>
</dbReference>
<dbReference type="PANTHER" id="PTHR42946">
    <property type="entry name" value="PHOSPHOHEXOSE MUTASE"/>
    <property type="match status" value="1"/>
</dbReference>
<evidence type="ECO:0000256" key="8">
    <source>
        <dbReference type="HAMAP-Rule" id="MF_01554"/>
    </source>
</evidence>
<comment type="PTM">
    <text evidence="8">Activated by phosphorylation.</text>
</comment>
<feature type="modified residue" description="Phosphoserine" evidence="8">
    <location>
        <position position="163"/>
    </location>
</feature>
<dbReference type="Proteomes" id="UP000186019">
    <property type="component" value="Unassembled WGS sequence"/>
</dbReference>
<comment type="catalytic activity">
    <reaction evidence="8 10">
        <text>alpha-D-glucosamine 1-phosphate = D-glucosamine 6-phosphate</text>
        <dbReference type="Rhea" id="RHEA:23424"/>
        <dbReference type="ChEBI" id="CHEBI:58516"/>
        <dbReference type="ChEBI" id="CHEBI:58725"/>
        <dbReference type="EC" id="5.4.2.10"/>
    </reaction>
</comment>
<feature type="binding site" evidence="8">
    <location>
        <position position="306"/>
    </location>
    <ligand>
        <name>Mg(2+)</name>
        <dbReference type="ChEBI" id="CHEBI:18420"/>
    </ligand>
</feature>
<dbReference type="InterPro" id="IPR005844">
    <property type="entry name" value="A-D-PHexomutase_a/b/a-I"/>
</dbReference>
<dbReference type="NCBIfam" id="TIGR01455">
    <property type="entry name" value="glmM"/>
    <property type="match status" value="1"/>
</dbReference>
<evidence type="ECO:0000256" key="7">
    <source>
        <dbReference type="ARBA" id="ARBA00068193"/>
    </source>
</evidence>
<feature type="binding site" evidence="8">
    <location>
        <position position="304"/>
    </location>
    <ligand>
        <name>Mg(2+)</name>
        <dbReference type="ChEBI" id="CHEBI:18420"/>
    </ligand>
</feature>
<dbReference type="GO" id="GO:0004615">
    <property type="term" value="F:phosphomannomutase activity"/>
    <property type="evidence" value="ECO:0007669"/>
    <property type="project" value="TreeGrafter"/>
</dbReference>
<sequence length="507" mass="54038">MRPLAKKQALAGFCTSGVSMTIHSLAIARRNLYTAREGSALRRRAPTDTGRRMLRSDEELMTRKIFGTDGIRGTANTYPMTADMALRVGAAAGRHFRRDGLNGHRVVIGKDTRRSGYMLENALTAGLTSTGMNVLLLGPVPTPAVAFLTRSMRADLGIMISASHNPHHDNGIKFFGPDGFKLSDADEAEIERILAGDIQPAKPMNIGRAKRIDDGKGRYVEYAKTTIARSTRLAGIKVVVDCANGAAYKAAPEALWELGAEVIPIGVEPDGYNINLSCGSTSPQAAADAVRRHGADLGICLDGDADRIVLIDEMGRVADGDQIMALFARLWSEAGTLAGGTLVATVMSNLGLERYLGGMDITLERTKVGDRHVVERMRAGGFNLGGEQSGHIVMSDHATTGDGLVAGLQFLAAMANSGQPASTLLRSFDPVPQLLENVKLTAGASPLTDSDVKSVIEAQEQRLAGKGRLLIRASGTEPLIRVMAECEDEDILRDVVANIAEAVRRAG</sequence>
<dbReference type="InterPro" id="IPR005846">
    <property type="entry name" value="A-D-PHexomutase_a/b/a-III"/>
</dbReference>
<name>A0A1N7E801_9RHOB</name>
<dbReference type="PROSITE" id="PS00710">
    <property type="entry name" value="PGM_PMM"/>
    <property type="match status" value="1"/>
</dbReference>
<keyword evidence="2 8" id="KW-0597">Phosphoprotein</keyword>
<feature type="domain" description="Alpha-D-phosphohexomutase alpha/beta/alpha" evidence="12">
    <location>
        <begin position="63"/>
        <end position="195"/>
    </location>
</feature>
<dbReference type="Pfam" id="PF02880">
    <property type="entry name" value="PGM_PMM_III"/>
    <property type="match status" value="1"/>
</dbReference>
<dbReference type="PANTHER" id="PTHR42946:SF1">
    <property type="entry name" value="PHOSPHOGLUCOMUTASE (ALPHA-D-GLUCOSE-1,6-BISPHOSPHATE-DEPENDENT)"/>
    <property type="match status" value="1"/>
</dbReference>
<dbReference type="GO" id="GO:0000287">
    <property type="term" value="F:magnesium ion binding"/>
    <property type="evidence" value="ECO:0007669"/>
    <property type="project" value="UniProtKB-UniRule"/>
</dbReference>
<dbReference type="EC" id="5.4.2.10" evidence="6 8"/>
<dbReference type="NCBIfam" id="NF008139">
    <property type="entry name" value="PRK10887.1"/>
    <property type="match status" value="1"/>
</dbReference>
<keyword evidence="4 8" id="KW-0460">Magnesium</keyword>
<comment type="function">
    <text evidence="8 10">Catalyzes the conversion of glucosamine-6-phosphate to glucosamine-1-phosphate.</text>
</comment>
<dbReference type="InterPro" id="IPR036900">
    <property type="entry name" value="A-D-PHexomutase_C_sf"/>
</dbReference>
<evidence type="ECO:0000256" key="4">
    <source>
        <dbReference type="ARBA" id="ARBA00022842"/>
    </source>
</evidence>
<dbReference type="InterPro" id="IPR005843">
    <property type="entry name" value="A-D-PHexomutase_C"/>
</dbReference>
<dbReference type="InterPro" id="IPR005845">
    <property type="entry name" value="A-D-PHexomutase_a/b/a-II"/>
</dbReference>
<dbReference type="Pfam" id="PF02878">
    <property type="entry name" value="PGM_PMM_I"/>
    <property type="match status" value="1"/>
</dbReference>
<evidence type="ECO:0000256" key="1">
    <source>
        <dbReference type="ARBA" id="ARBA00010231"/>
    </source>
</evidence>
<evidence type="ECO:0000259" key="13">
    <source>
        <dbReference type="Pfam" id="PF02879"/>
    </source>
</evidence>
<dbReference type="GO" id="GO:0005829">
    <property type="term" value="C:cytosol"/>
    <property type="evidence" value="ECO:0007669"/>
    <property type="project" value="TreeGrafter"/>
</dbReference>
<protein>
    <recommendedName>
        <fullName evidence="7 8">Phosphoglucosamine mutase</fullName>
        <ecNumber evidence="6 8">5.4.2.10</ecNumber>
    </recommendedName>
</protein>
<evidence type="ECO:0000256" key="2">
    <source>
        <dbReference type="ARBA" id="ARBA00022553"/>
    </source>
</evidence>
<dbReference type="GO" id="GO:0008966">
    <property type="term" value="F:phosphoglucosamine mutase activity"/>
    <property type="evidence" value="ECO:0007669"/>
    <property type="project" value="UniProtKB-UniRule"/>
</dbReference>
<evidence type="ECO:0000256" key="9">
    <source>
        <dbReference type="RuleBase" id="RU004326"/>
    </source>
</evidence>
<dbReference type="InterPro" id="IPR005841">
    <property type="entry name" value="Alpha-D-phosphohexomutase_SF"/>
</dbReference>
<dbReference type="Pfam" id="PF02879">
    <property type="entry name" value="PGM_PMM_II"/>
    <property type="match status" value="1"/>
</dbReference>
<keyword evidence="3 8" id="KW-0479">Metal-binding</keyword>
<dbReference type="CDD" id="cd05802">
    <property type="entry name" value="GlmM"/>
    <property type="match status" value="1"/>
</dbReference>
<dbReference type="PRINTS" id="PR00509">
    <property type="entry name" value="PGMPMM"/>
</dbReference>
<feature type="domain" description="Alpha-D-phosphohexomutase alpha/beta/alpha" evidence="14">
    <location>
        <begin position="319"/>
        <end position="426"/>
    </location>
</feature>
<feature type="domain" description="Alpha-D-phosphohexomutase alpha/beta/alpha" evidence="13">
    <location>
        <begin position="218"/>
        <end position="315"/>
    </location>
</feature>
<reference evidence="15 16" key="1">
    <citation type="submission" date="2017-01" db="EMBL/GenBank/DDBJ databases">
        <authorList>
            <person name="Mah S.A."/>
            <person name="Swanson W.J."/>
            <person name="Moy G.W."/>
            <person name="Vacquier V.D."/>
        </authorList>
    </citation>
    <scope>NUCLEOTIDE SEQUENCE [LARGE SCALE GENOMIC DNA]</scope>
    <source>
        <strain evidence="15 16">DSM 29590</strain>
    </source>
</reference>
<feature type="binding site" evidence="8">
    <location>
        <position position="302"/>
    </location>
    <ligand>
        <name>Mg(2+)</name>
        <dbReference type="ChEBI" id="CHEBI:18420"/>
    </ligand>
</feature>
<dbReference type="FunFam" id="3.30.310.50:FF:000001">
    <property type="entry name" value="Phosphoglucosamine mutase"/>
    <property type="match status" value="1"/>
</dbReference>
<dbReference type="InterPro" id="IPR016066">
    <property type="entry name" value="A-D-PHexomutase_CS"/>
</dbReference>
<dbReference type="GO" id="GO:0005975">
    <property type="term" value="P:carbohydrate metabolic process"/>
    <property type="evidence" value="ECO:0007669"/>
    <property type="project" value="InterPro"/>
</dbReference>
<dbReference type="Gene3D" id="3.30.310.50">
    <property type="entry name" value="Alpha-D-phosphohexomutase, C-terminal domain"/>
    <property type="match status" value="1"/>
</dbReference>
<evidence type="ECO:0000313" key="15">
    <source>
        <dbReference type="EMBL" id="SIR84156.1"/>
    </source>
</evidence>
<dbReference type="Gene3D" id="3.40.120.10">
    <property type="entry name" value="Alpha-D-Glucose-1,6-Bisphosphate, subunit A, domain 3"/>
    <property type="match status" value="3"/>
</dbReference>
<dbReference type="AlphaFoldDB" id="A0A1N7E801"/>
<evidence type="ECO:0000256" key="6">
    <source>
        <dbReference type="ARBA" id="ARBA00066330"/>
    </source>
</evidence>
<accession>A0A1N7E801</accession>
<dbReference type="Pfam" id="PF00408">
    <property type="entry name" value="PGM_PMM_IV"/>
    <property type="match status" value="1"/>
</dbReference>
<dbReference type="HAMAP" id="MF_01554_B">
    <property type="entry name" value="GlmM_B"/>
    <property type="match status" value="1"/>
</dbReference>
<proteinExistence type="inferred from homology"/>
<dbReference type="SUPFAM" id="SSF53738">
    <property type="entry name" value="Phosphoglucomutase, first 3 domains"/>
    <property type="match status" value="3"/>
</dbReference>
<feature type="domain" description="Alpha-D-phosphohexomutase C-terminal" evidence="11">
    <location>
        <begin position="436"/>
        <end position="502"/>
    </location>
</feature>
<evidence type="ECO:0000259" key="11">
    <source>
        <dbReference type="Pfam" id="PF00408"/>
    </source>
</evidence>
<dbReference type="STRING" id="573024.SAMN05216208_2103"/>
<organism evidence="15 16">
    <name type="scientific">Roseovarius nanhaiticus</name>
    <dbReference type="NCBI Taxonomy" id="573024"/>
    <lineage>
        <taxon>Bacteria</taxon>
        <taxon>Pseudomonadati</taxon>
        <taxon>Pseudomonadota</taxon>
        <taxon>Alphaproteobacteria</taxon>
        <taxon>Rhodobacterales</taxon>
        <taxon>Roseobacteraceae</taxon>
        <taxon>Roseovarius</taxon>
    </lineage>
</organism>
<dbReference type="GO" id="GO:0006048">
    <property type="term" value="P:UDP-N-acetylglucosamine biosynthetic process"/>
    <property type="evidence" value="ECO:0007669"/>
    <property type="project" value="TreeGrafter"/>
</dbReference>
<evidence type="ECO:0000256" key="10">
    <source>
        <dbReference type="RuleBase" id="RU004327"/>
    </source>
</evidence>
<keyword evidence="5 8" id="KW-0413">Isomerase</keyword>
<dbReference type="InterPro" id="IPR006352">
    <property type="entry name" value="GlmM_bact"/>
</dbReference>
<dbReference type="InterPro" id="IPR016055">
    <property type="entry name" value="A-D-PHexomutase_a/b/a-I/II/III"/>
</dbReference>
<gene>
    <name evidence="8" type="primary">glmM</name>
    <name evidence="15" type="ORF">SAMN05421666_0031</name>
</gene>
<comment type="cofactor">
    <cofactor evidence="8">
        <name>Mg(2+)</name>
        <dbReference type="ChEBI" id="CHEBI:18420"/>
    </cofactor>
    <text evidence="8">Binds 1 Mg(2+) ion per subunit.</text>
</comment>
<feature type="active site" description="Phosphoserine intermediate" evidence="8">
    <location>
        <position position="163"/>
    </location>
</feature>
<dbReference type="FunFam" id="3.40.120.10:FF:000002">
    <property type="entry name" value="Phosphoglucosamine mutase"/>
    <property type="match status" value="1"/>
</dbReference>
<evidence type="ECO:0000313" key="16">
    <source>
        <dbReference type="Proteomes" id="UP000186019"/>
    </source>
</evidence>
<evidence type="ECO:0000256" key="3">
    <source>
        <dbReference type="ARBA" id="ARBA00022723"/>
    </source>
</evidence>
<keyword evidence="16" id="KW-1185">Reference proteome</keyword>
<dbReference type="SUPFAM" id="SSF55957">
    <property type="entry name" value="Phosphoglucomutase, C-terminal domain"/>
    <property type="match status" value="1"/>
</dbReference>
<evidence type="ECO:0000259" key="14">
    <source>
        <dbReference type="Pfam" id="PF02880"/>
    </source>
</evidence>